<keyword evidence="2" id="KW-1185">Reference proteome</keyword>
<organism evidence="1 2">
    <name type="scientific">Zosterops borbonicus</name>
    <dbReference type="NCBI Taxonomy" id="364589"/>
    <lineage>
        <taxon>Eukaryota</taxon>
        <taxon>Metazoa</taxon>
        <taxon>Chordata</taxon>
        <taxon>Craniata</taxon>
        <taxon>Vertebrata</taxon>
        <taxon>Euteleostomi</taxon>
        <taxon>Archelosauria</taxon>
        <taxon>Archosauria</taxon>
        <taxon>Dinosauria</taxon>
        <taxon>Saurischia</taxon>
        <taxon>Theropoda</taxon>
        <taxon>Coelurosauria</taxon>
        <taxon>Aves</taxon>
        <taxon>Neognathae</taxon>
        <taxon>Neoaves</taxon>
        <taxon>Telluraves</taxon>
        <taxon>Australaves</taxon>
        <taxon>Passeriformes</taxon>
        <taxon>Sylvioidea</taxon>
        <taxon>Zosteropidae</taxon>
        <taxon>Zosterops</taxon>
    </lineage>
</organism>
<gene>
    <name evidence="1" type="ORF">HGM15179_003317</name>
</gene>
<reference evidence="1" key="1">
    <citation type="submission" date="2019-04" db="EMBL/GenBank/DDBJ databases">
        <title>Genome assembly of Zosterops borbonicus 15179.</title>
        <authorList>
            <person name="Leroy T."/>
            <person name="Anselmetti Y."/>
            <person name="Tilak M.-K."/>
            <person name="Nabholz B."/>
        </authorList>
    </citation>
    <scope>NUCLEOTIDE SEQUENCE</scope>
    <source>
        <strain evidence="1">HGM_15179</strain>
        <tissue evidence="1">Muscle</tissue>
    </source>
</reference>
<comment type="caution">
    <text evidence="1">The sequence shown here is derived from an EMBL/GenBank/DDBJ whole genome shotgun (WGS) entry which is preliminary data.</text>
</comment>
<evidence type="ECO:0000313" key="1">
    <source>
        <dbReference type="EMBL" id="TRZ23807.1"/>
    </source>
</evidence>
<name>A0A8K1LRW0_9PASS</name>
<dbReference type="Proteomes" id="UP000796761">
    <property type="component" value="Unassembled WGS sequence"/>
</dbReference>
<sequence>MESRSCLTNLISFYFKVTCLVDVGKDVDVVYLAFRKALDSFFHRIFLEKLAAYGLTLFTGLNWLDVWTQRAMVNGLHTVGRWSLVGFLKNQD</sequence>
<evidence type="ECO:0000313" key="2">
    <source>
        <dbReference type="Proteomes" id="UP000796761"/>
    </source>
</evidence>
<protein>
    <submittedName>
        <fullName evidence="1">Uncharacterized protein</fullName>
    </submittedName>
</protein>
<dbReference type="AlphaFoldDB" id="A0A8K1LRW0"/>
<accession>A0A8K1LRW0</accession>
<dbReference type="EMBL" id="SWJQ01000063">
    <property type="protein sequence ID" value="TRZ23807.1"/>
    <property type="molecule type" value="Genomic_DNA"/>
</dbReference>
<dbReference type="OrthoDB" id="10481454at2759"/>
<proteinExistence type="predicted"/>